<dbReference type="SMART" id="SM00027">
    <property type="entry name" value="EH"/>
    <property type="match status" value="1"/>
</dbReference>
<dbReference type="InterPro" id="IPR039656">
    <property type="entry name" value="SYNRG"/>
</dbReference>
<dbReference type="PaxDb" id="8355-A0A1L8HEI1"/>
<dbReference type="PANTHER" id="PTHR15463:SF2">
    <property type="entry name" value="SYNERGIN GAMMA"/>
    <property type="match status" value="1"/>
</dbReference>
<dbReference type="KEGG" id="xla:108708120"/>
<dbReference type="AGR" id="Xenbase:XB-GENE-17345869"/>
<dbReference type="RefSeq" id="XP_018101958.1">
    <property type="nucleotide sequence ID" value="XM_018246469.2"/>
</dbReference>
<evidence type="ECO:0000313" key="3">
    <source>
        <dbReference type="Xenbase" id="XB-GENE-17345869"/>
    </source>
</evidence>
<dbReference type="Pfam" id="PF25999">
    <property type="entry name" value="SYNRG_C"/>
    <property type="match status" value="1"/>
</dbReference>
<dbReference type="OrthoDB" id="524326at2759"/>
<proteinExistence type="predicted"/>
<keyword evidence="1" id="KW-1185">Reference proteome</keyword>
<dbReference type="CTD" id="108708120"/>
<evidence type="ECO:0000313" key="2">
    <source>
        <dbReference type="RefSeq" id="XP_018101958.1"/>
    </source>
</evidence>
<dbReference type="GeneID" id="108708120"/>
<dbReference type="PANTHER" id="PTHR15463">
    <property type="entry name" value="AP1 GAMMA SUBUNIT BINDING PROTEIN 1"/>
    <property type="match status" value="1"/>
</dbReference>
<dbReference type="InterPro" id="IPR011992">
    <property type="entry name" value="EF-hand-dom_pair"/>
</dbReference>
<name>A0A1L8HEI1_XENLA</name>
<dbReference type="Gene3D" id="1.10.238.10">
    <property type="entry name" value="EF-hand"/>
    <property type="match status" value="1"/>
</dbReference>
<dbReference type="PROSITE" id="PS50031">
    <property type="entry name" value="EH"/>
    <property type="match status" value="1"/>
</dbReference>
<dbReference type="AlphaFoldDB" id="A0A1L8HEI1"/>
<dbReference type="InterPro" id="IPR000261">
    <property type="entry name" value="EH_dom"/>
</dbReference>
<protein>
    <submittedName>
        <fullName evidence="2">Synergin gamma isoform X1</fullName>
    </submittedName>
</protein>
<reference evidence="2" key="1">
    <citation type="submission" date="2025-08" db="UniProtKB">
        <authorList>
            <consortium name="RefSeq"/>
        </authorList>
    </citation>
    <scope>IDENTIFICATION</scope>
    <source>
        <strain evidence="2">J_2021</strain>
        <tissue evidence="2">Erythrocytes</tissue>
    </source>
</reference>
<organism evidence="1 2">
    <name type="scientific">Xenopus laevis</name>
    <name type="common">African clawed frog</name>
    <dbReference type="NCBI Taxonomy" id="8355"/>
    <lineage>
        <taxon>Eukaryota</taxon>
        <taxon>Metazoa</taxon>
        <taxon>Chordata</taxon>
        <taxon>Craniata</taxon>
        <taxon>Vertebrata</taxon>
        <taxon>Euteleostomi</taxon>
        <taxon>Amphibia</taxon>
        <taxon>Batrachia</taxon>
        <taxon>Anura</taxon>
        <taxon>Pipoidea</taxon>
        <taxon>Pipidae</taxon>
        <taxon>Xenopodinae</taxon>
        <taxon>Xenopus</taxon>
        <taxon>Xenopus</taxon>
    </lineage>
</organism>
<dbReference type="CDD" id="cd00052">
    <property type="entry name" value="EH"/>
    <property type="match status" value="1"/>
</dbReference>
<dbReference type="Pfam" id="PF12763">
    <property type="entry name" value="EH"/>
    <property type="match status" value="1"/>
</dbReference>
<dbReference type="OMA" id="EDAMISW"/>
<dbReference type="Bgee" id="108708120">
    <property type="expression patterns" value="Expressed in egg cell and 19 other cell types or tissues"/>
</dbReference>
<evidence type="ECO:0000313" key="1">
    <source>
        <dbReference type="Proteomes" id="UP000186698"/>
    </source>
</evidence>
<dbReference type="InterPro" id="IPR059024">
    <property type="entry name" value="SYNRG_C"/>
</dbReference>
<gene>
    <name evidence="2 3" type="primary">synrg.L</name>
</gene>
<accession>A0A1L8HEI1</accession>
<dbReference type="GO" id="GO:0030130">
    <property type="term" value="C:clathrin coat of trans-Golgi network vesicle"/>
    <property type="evidence" value="ECO:0000318"/>
    <property type="project" value="GO_Central"/>
</dbReference>
<dbReference type="Proteomes" id="UP000186698">
    <property type="component" value="Chromosome 2L"/>
</dbReference>
<dbReference type="SUPFAM" id="SSF47473">
    <property type="entry name" value="EF-hand"/>
    <property type="match status" value="1"/>
</dbReference>
<sequence length="1154" mass="127402">MSSEQYEKLNELFKGLNTNSQEIPQRLQNCCGGGMQEQTQGFPMISVMPPGMQNMMGIRYPAQISHGTMTMQGRMPMGPMQGTAASFMGQPSFIGMHHPAPQYSMEMQKQFAEEQQKRFEQQQKMFEEERKRRQFEEQKQKLRMLSSVKPKTGEKSKDDALEAIKGNLDFFSRDAKMHPPPVLHTKPTGGIFPAPNTMTPKLPSWIHNDNLVPEFYKNILETTMTATGIDTAKLYPILMSSGLPRETLGQIWALANRTMPGKLAKEELYIVLAMIAIAQRGGPAPNLDVLTQIPSAPIPVLSGFPVALPTPSNQLHMMSTGPALTLTPVQQATVMNKSSVAGETASNLLNTFTPSFLAHKPVKLEDDDFQDFQDAFKTGPLNVPSDFQSDISINKKPQIHNSSKKLIMPISGTAVPSASVDKYAVFKEITMEKPSDNTSTFEGESFANFKSSSAEGSIDTKASDSILTSDLSADMANFLSPSPIIPLPQKTTGQHKPLINASDIDPFSLAVTSTTFNHPLPTTIPLLRPATSNVHFVSSTDTVSSMTSTVSCEFGDFALCEASSGSQNDFADFRAFNNDNSVLEQDFEDKYKSFNTVQSTSSMQSYTATTAQAKHHTTSSVTNNYDTPKPYCLNNSSLMHDDIKDIVFPARDHSFADSLAEKVSVMENSNERSFVDKIAAFKQNREDSASIKSLDLPSISGSSIGKEDSEDALSLQFDIKLPETEGNLKHVMSDGYLDLQSSGGQSLSLADMDDFKGGNNQLESNDWFEKDFILNQHCSTSDLAVLQEKVSSFGDPTAAISKMNTFTNESFFKEGKSTIKPLEELNEDFFNKKEEDVSALSLEQDTKSHEKPSICIAPEDKNSSDFGEFQREKTKISKFDFLMATSQGKVKSSEEMIKNELATLDLCAQGSHKRSLSLGDKDINPALLSAPEKPRDRSNTLSEKPALPVIRDKYKDLTGEVEESERYVYEWQRCLESALKIIAKANDTLNGISSSSVCTEVIQSAQGMEYLLGVVEVYRVTKRVELGIKATAVCSEKLQLLLKEIDKLWNNLIGFMSLASLMPDESALDFSSCMLRPGIKNAPELACGVCLLNVDSRSKKEENPALEHPRKAFNSKNDNFKLSYGGHQYHTSCANFWINCVQPKPPGLLLPNLL</sequence>
<dbReference type="Xenbase" id="XB-GENE-17345869">
    <property type="gene designation" value="synrg.L"/>
</dbReference>
<dbReference type="STRING" id="8355.A0A1L8HEI1"/>